<dbReference type="Proteomes" id="UP001153620">
    <property type="component" value="Chromosome 3"/>
</dbReference>
<evidence type="ECO:0000256" key="1">
    <source>
        <dbReference type="ARBA" id="ARBA00004370"/>
    </source>
</evidence>
<keyword evidence="9" id="KW-1185">Reference proteome</keyword>
<comment type="subcellular location">
    <subcellularLocation>
        <location evidence="1">Membrane</location>
    </subcellularLocation>
</comment>
<feature type="transmembrane region" description="Helical" evidence="6">
    <location>
        <begin position="220"/>
        <end position="240"/>
    </location>
</feature>
<dbReference type="InterPro" id="IPR017452">
    <property type="entry name" value="GPCR_Rhodpsn_7TM"/>
</dbReference>
<dbReference type="PROSITE" id="PS50262">
    <property type="entry name" value="G_PROTEIN_RECEP_F1_2"/>
    <property type="match status" value="1"/>
</dbReference>
<dbReference type="GO" id="GO:0016020">
    <property type="term" value="C:membrane"/>
    <property type="evidence" value="ECO:0007669"/>
    <property type="project" value="UniProtKB-SubCell"/>
</dbReference>
<dbReference type="InterPro" id="IPR000276">
    <property type="entry name" value="GPCR_Rhodpsn"/>
</dbReference>
<comment type="similarity">
    <text evidence="2">Belongs to the G-protein coupled receptor 1 family.</text>
</comment>
<evidence type="ECO:0000256" key="4">
    <source>
        <dbReference type="ARBA" id="ARBA00022989"/>
    </source>
</evidence>
<dbReference type="PRINTS" id="PR00237">
    <property type="entry name" value="GPCRRHODOPSN"/>
</dbReference>
<accession>A0A9N9S614</accession>
<reference evidence="8" key="2">
    <citation type="submission" date="2022-10" db="EMBL/GenBank/DDBJ databases">
        <authorList>
            <consortium name="ENA_rothamsted_submissions"/>
            <consortium name="culmorum"/>
            <person name="King R."/>
        </authorList>
    </citation>
    <scope>NUCLEOTIDE SEQUENCE</scope>
</reference>
<protein>
    <recommendedName>
        <fullName evidence="7">G-protein coupled receptors family 1 profile domain-containing protein</fullName>
    </recommendedName>
</protein>
<gene>
    <name evidence="8" type="ORF">CHIRRI_LOCUS12789</name>
</gene>
<name>A0A9N9S614_9DIPT</name>
<keyword evidence="4 6" id="KW-1133">Transmembrane helix</keyword>
<feature type="transmembrane region" description="Helical" evidence="6">
    <location>
        <begin position="115"/>
        <end position="133"/>
    </location>
</feature>
<sequence length="291" mass="33918">MLEIINIISLIFSVVSVAGNMFLVLSILRNFETRNPFGSFIINLSIADIFSGVFVQLHVLLEKFNIEMNNSSFFFKALETSSRSITLMFLVVLSFYLIFSLISQVTVEKYFTPEDTFIIIFIIWSLIGGIHLVYHKIKPKCIVYDDKFSNNDFFDMIFTVILLFQLLTAFYLKYKQNLIRYNVTDETVNRYNNFGLSHLSSPAFICYTDRSMKSFIKLQSILFIIFWLPYFITIVLIFNGVNWDYIHNVSTFTYFLGTMKGFAACIGTFIVYPDSRMILQNIKETILTIRD</sequence>
<evidence type="ECO:0000313" key="9">
    <source>
        <dbReference type="Proteomes" id="UP001153620"/>
    </source>
</evidence>
<organism evidence="8 9">
    <name type="scientific">Chironomus riparius</name>
    <dbReference type="NCBI Taxonomy" id="315576"/>
    <lineage>
        <taxon>Eukaryota</taxon>
        <taxon>Metazoa</taxon>
        <taxon>Ecdysozoa</taxon>
        <taxon>Arthropoda</taxon>
        <taxon>Hexapoda</taxon>
        <taxon>Insecta</taxon>
        <taxon>Pterygota</taxon>
        <taxon>Neoptera</taxon>
        <taxon>Endopterygota</taxon>
        <taxon>Diptera</taxon>
        <taxon>Nematocera</taxon>
        <taxon>Chironomoidea</taxon>
        <taxon>Chironomidae</taxon>
        <taxon>Chironominae</taxon>
        <taxon>Chironomus</taxon>
    </lineage>
</organism>
<evidence type="ECO:0000313" key="8">
    <source>
        <dbReference type="EMBL" id="CAG9809972.1"/>
    </source>
</evidence>
<feature type="transmembrane region" description="Helical" evidence="6">
    <location>
        <begin position="6"/>
        <end position="28"/>
    </location>
</feature>
<feature type="transmembrane region" description="Helical" evidence="6">
    <location>
        <begin position="40"/>
        <end position="61"/>
    </location>
</feature>
<dbReference type="Gene3D" id="1.20.1070.10">
    <property type="entry name" value="Rhodopsin 7-helix transmembrane proteins"/>
    <property type="match status" value="1"/>
</dbReference>
<feature type="transmembrane region" description="Helical" evidence="6">
    <location>
        <begin position="252"/>
        <end position="272"/>
    </location>
</feature>
<dbReference type="GO" id="GO:0004930">
    <property type="term" value="F:G protein-coupled receptor activity"/>
    <property type="evidence" value="ECO:0007669"/>
    <property type="project" value="InterPro"/>
</dbReference>
<proteinExistence type="inferred from homology"/>
<evidence type="ECO:0000259" key="7">
    <source>
        <dbReference type="PROSITE" id="PS50262"/>
    </source>
</evidence>
<evidence type="ECO:0000256" key="5">
    <source>
        <dbReference type="ARBA" id="ARBA00023136"/>
    </source>
</evidence>
<evidence type="ECO:0000256" key="6">
    <source>
        <dbReference type="SAM" id="Phobius"/>
    </source>
</evidence>
<feature type="transmembrane region" description="Helical" evidence="6">
    <location>
        <begin position="81"/>
        <end position="103"/>
    </location>
</feature>
<keyword evidence="3 6" id="KW-0812">Transmembrane</keyword>
<dbReference type="CDD" id="cd00637">
    <property type="entry name" value="7tm_classA_rhodopsin-like"/>
    <property type="match status" value="1"/>
</dbReference>
<dbReference type="SUPFAM" id="SSF81321">
    <property type="entry name" value="Family A G protein-coupled receptor-like"/>
    <property type="match status" value="1"/>
</dbReference>
<evidence type="ECO:0000256" key="2">
    <source>
        <dbReference type="ARBA" id="ARBA00010663"/>
    </source>
</evidence>
<feature type="domain" description="G-protein coupled receptors family 1 profile" evidence="7">
    <location>
        <begin position="19"/>
        <end position="272"/>
    </location>
</feature>
<dbReference type="EMBL" id="OU895879">
    <property type="protein sequence ID" value="CAG9809972.1"/>
    <property type="molecule type" value="Genomic_DNA"/>
</dbReference>
<dbReference type="AlphaFoldDB" id="A0A9N9S614"/>
<evidence type="ECO:0000256" key="3">
    <source>
        <dbReference type="ARBA" id="ARBA00022692"/>
    </source>
</evidence>
<feature type="transmembrane region" description="Helical" evidence="6">
    <location>
        <begin position="153"/>
        <end position="172"/>
    </location>
</feature>
<keyword evidence="5 6" id="KW-0472">Membrane</keyword>
<reference evidence="8" key="1">
    <citation type="submission" date="2022-01" db="EMBL/GenBank/DDBJ databases">
        <authorList>
            <person name="King R."/>
        </authorList>
    </citation>
    <scope>NUCLEOTIDE SEQUENCE</scope>
</reference>